<sequence>MFIKVICALSVAVAVVSAHGFSSQYVNRHDGHHQEVHTGHGHHDYYAYPKYDFGYEVTDEHTGDHKSQHEHRDGDVVKGYYSLHEPDGNIRHVDYHGDDHSGSHATLKHSTHHIVPHHHHY</sequence>
<keyword evidence="1 3" id="KW-0193">Cuticle</keyword>
<dbReference type="OrthoDB" id="6427684at2759"/>
<organism evidence="5 6">
    <name type="scientific">Trichoplusia ni</name>
    <name type="common">Cabbage looper</name>
    <dbReference type="NCBI Taxonomy" id="7111"/>
    <lineage>
        <taxon>Eukaryota</taxon>
        <taxon>Metazoa</taxon>
        <taxon>Ecdysozoa</taxon>
        <taxon>Arthropoda</taxon>
        <taxon>Hexapoda</taxon>
        <taxon>Insecta</taxon>
        <taxon>Pterygota</taxon>
        <taxon>Neoptera</taxon>
        <taxon>Endopterygota</taxon>
        <taxon>Lepidoptera</taxon>
        <taxon>Glossata</taxon>
        <taxon>Ditrysia</taxon>
        <taxon>Noctuoidea</taxon>
        <taxon>Noctuidae</taxon>
        <taxon>Plusiinae</taxon>
        <taxon>Trichoplusia</taxon>
    </lineage>
</organism>
<dbReference type="Pfam" id="PF00379">
    <property type="entry name" value="Chitin_bind_4"/>
    <property type="match status" value="1"/>
</dbReference>
<dbReference type="KEGG" id="tnl:113508803"/>
<dbReference type="RefSeq" id="XP_026747724.1">
    <property type="nucleotide sequence ID" value="XM_026891923.1"/>
</dbReference>
<evidence type="ECO:0000256" key="2">
    <source>
        <dbReference type="ARBA" id="ARBA00022729"/>
    </source>
</evidence>
<proteinExistence type="predicted"/>
<dbReference type="GO" id="GO:0042302">
    <property type="term" value="F:structural constituent of cuticle"/>
    <property type="evidence" value="ECO:0007669"/>
    <property type="project" value="UniProtKB-UniRule"/>
</dbReference>
<dbReference type="PROSITE" id="PS51155">
    <property type="entry name" value="CHIT_BIND_RR_2"/>
    <property type="match status" value="1"/>
</dbReference>
<dbReference type="GO" id="GO:0005615">
    <property type="term" value="C:extracellular space"/>
    <property type="evidence" value="ECO:0007669"/>
    <property type="project" value="TreeGrafter"/>
</dbReference>
<dbReference type="PRINTS" id="PR00947">
    <property type="entry name" value="CUTICLE"/>
</dbReference>
<evidence type="ECO:0000256" key="1">
    <source>
        <dbReference type="ARBA" id="ARBA00022460"/>
    </source>
</evidence>
<keyword evidence="5" id="KW-1185">Reference proteome</keyword>
<keyword evidence="2 4" id="KW-0732">Signal</keyword>
<dbReference type="PANTHER" id="PTHR12236">
    <property type="entry name" value="STRUCTURAL CONTITUENT OF CUTICLE"/>
    <property type="match status" value="1"/>
</dbReference>
<evidence type="ECO:0000313" key="6">
    <source>
        <dbReference type="RefSeq" id="XP_026747724.1"/>
    </source>
</evidence>
<gene>
    <name evidence="6" type="primary">LOC113508803</name>
</gene>
<dbReference type="GO" id="GO:0031012">
    <property type="term" value="C:extracellular matrix"/>
    <property type="evidence" value="ECO:0007669"/>
    <property type="project" value="TreeGrafter"/>
</dbReference>
<evidence type="ECO:0000256" key="4">
    <source>
        <dbReference type="SAM" id="SignalP"/>
    </source>
</evidence>
<name>A0A7E5X4V5_TRINI</name>
<dbReference type="Proteomes" id="UP000322000">
    <property type="component" value="Chromosome 3"/>
</dbReference>
<dbReference type="PANTHER" id="PTHR12236:SF95">
    <property type="entry name" value="CUTICULAR PROTEIN 76BD, ISOFORM C-RELATED"/>
    <property type="match status" value="1"/>
</dbReference>
<reference evidence="6" key="1">
    <citation type="submission" date="2025-08" db="UniProtKB">
        <authorList>
            <consortium name="RefSeq"/>
        </authorList>
    </citation>
    <scope>IDENTIFICATION</scope>
</reference>
<evidence type="ECO:0000256" key="3">
    <source>
        <dbReference type="PROSITE-ProRule" id="PRU00497"/>
    </source>
</evidence>
<dbReference type="AlphaFoldDB" id="A0A7E5X4V5"/>
<accession>A0A7E5X4V5</accession>
<dbReference type="GeneID" id="113508803"/>
<protein>
    <submittedName>
        <fullName evidence="6">Cuticle protein 8-like</fullName>
    </submittedName>
</protein>
<dbReference type="InParanoid" id="A0A7E5X4V5"/>
<dbReference type="InterPro" id="IPR000618">
    <property type="entry name" value="Insect_cuticle"/>
</dbReference>
<dbReference type="InterPro" id="IPR051217">
    <property type="entry name" value="Insect_Cuticle_Struc_Prot"/>
</dbReference>
<evidence type="ECO:0000313" key="5">
    <source>
        <dbReference type="Proteomes" id="UP000322000"/>
    </source>
</evidence>
<feature type="chain" id="PRO_5029009112" evidence="4">
    <location>
        <begin position="19"/>
        <end position="121"/>
    </location>
</feature>
<feature type="signal peptide" evidence="4">
    <location>
        <begin position="1"/>
        <end position="18"/>
    </location>
</feature>